<feature type="active site" description="Charge relay system" evidence="5">
    <location>
        <position position="233"/>
    </location>
</feature>
<feature type="active site" description="Charge relay system" evidence="5">
    <location>
        <position position="402"/>
    </location>
</feature>
<dbReference type="InterPro" id="IPR000209">
    <property type="entry name" value="Peptidase_S8/S53_dom"/>
</dbReference>
<evidence type="ECO:0000256" key="4">
    <source>
        <dbReference type="ARBA" id="ARBA00022825"/>
    </source>
</evidence>
<sequence length="596" mass="64217">MQHQPLIEDMKMLNKTLLSITLIGLSLSTSVNAENVRIVVSPAPTYGELSAQSSGALKEQDDSTTGSNVCLNVGLNGSACFKLPQANTIQKYSTQGVKRTYTYKYKMIDVEYSNTDKKAVVEALKKSGLFESVELDRQYKPLSLNDTFYPNQTYLFNKSDEHPHAMNFEQANSLVPENAQPVGVLVIDTSFKSNTDLIHTDGYRFYTSGANESVVIRPNPNYLDLPEYANDDHGLAVASVIAATRNNSLGVAGAAKNVKLYAADNRLSVTGLVQAVLWAAGELDHSEFDNLPTISTPIKVINISQGGHGDFGCLRFEQEAFNLAYSKGIKIVAGSGNDNRDSKTFFPASCDGVISVGATNSSGDKASFSNYGDQVTISAQGVGIGVLMKENNGAVGGGSGTSYSSPLVASALAIMEQINSNLSVKDATRLLKFTATKIDTQDCNTLGCGAGLLDAGKLADTAKLIKDKEISKIEHALSDKSECEKTWFLDHFGQKARLCESYKVTFFAGLTSDSNTYRLSKISKGTAFDAHINDSNAEQPEVVLSTKNGTALVSDFDSNTYDYAYQFCSTKDGSLVCESEYNTFDKVELSKPASCS</sequence>
<accession>A0A3L8PYR7</accession>
<dbReference type="Pfam" id="PF00082">
    <property type="entry name" value="Peptidase_S8"/>
    <property type="match status" value="1"/>
</dbReference>
<organism evidence="7 8">
    <name type="scientific">Parashewanella curva</name>
    <dbReference type="NCBI Taxonomy" id="2338552"/>
    <lineage>
        <taxon>Bacteria</taxon>
        <taxon>Pseudomonadati</taxon>
        <taxon>Pseudomonadota</taxon>
        <taxon>Gammaproteobacteria</taxon>
        <taxon>Alteromonadales</taxon>
        <taxon>Shewanellaceae</taxon>
        <taxon>Parashewanella</taxon>
    </lineage>
</organism>
<evidence type="ECO:0000256" key="2">
    <source>
        <dbReference type="ARBA" id="ARBA00022670"/>
    </source>
</evidence>
<evidence type="ECO:0000256" key="1">
    <source>
        <dbReference type="ARBA" id="ARBA00011073"/>
    </source>
</evidence>
<dbReference type="PANTHER" id="PTHR43806:SF11">
    <property type="entry name" value="CEREVISIN-RELATED"/>
    <property type="match status" value="1"/>
</dbReference>
<feature type="active site" description="Charge relay system" evidence="5">
    <location>
        <position position="188"/>
    </location>
</feature>
<dbReference type="GO" id="GO:0006508">
    <property type="term" value="P:proteolysis"/>
    <property type="evidence" value="ECO:0007669"/>
    <property type="project" value="UniProtKB-KW"/>
</dbReference>
<keyword evidence="2 5" id="KW-0645">Protease</keyword>
<comment type="similarity">
    <text evidence="1 5">Belongs to the peptidase S8 family.</text>
</comment>
<keyword evidence="3 5" id="KW-0378">Hydrolase</keyword>
<reference evidence="7 8" key="1">
    <citation type="submission" date="2018-09" db="EMBL/GenBank/DDBJ databases">
        <title>Phylogeny of the Shewanellaceae, and recommendation for two new genera, Pseudoshewanella and Parashewanella.</title>
        <authorList>
            <person name="Wang G."/>
        </authorList>
    </citation>
    <scope>NUCLEOTIDE SEQUENCE [LARGE SCALE GENOMIC DNA]</scope>
    <source>
        <strain evidence="7 8">C51</strain>
    </source>
</reference>
<dbReference type="PROSITE" id="PS51892">
    <property type="entry name" value="SUBTILASE"/>
    <property type="match status" value="1"/>
</dbReference>
<keyword evidence="8" id="KW-1185">Reference proteome</keyword>
<evidence type="ECO:0000259" key="6">
    <source>
        <dbReference type="Pfam" id="PF00082"/>
    </source>
</evidence>
<evidence type="ECO:0000256" key="5">
    <source>
        <dbReference type="PROSITE-ProRule" id="PRU01240"/>
    </source>
</evidence>
<evidence type="ECO:0000313" key="7">
    <source>
        <dbReference type="EMBL" id="RLV60494.1"/>
    </source>
</evidence>
<evidence type="ECO:0000313" key="8">
    <source>
        <dbReference type="Proteomes" id="UP000281474"/>
    </source>
</evidence>
<feature type="domain" description="Peptidase S8/S53" evidence="6">
    <location>
        <begin position="184"/>
        <end position="440"/>
    </location>
</feature>
<proteinExistence type="inferred from homology"/>
<name>A0A3L8PYR7_9GAMM</name>
<dbReference type="SUPFAM" id="SSF52743">
    <property type="entry name" value="Subtilisin-like"/>
    <property type="match status" value="1"/>
</dbReference>
<dbReference type="GO" id="GO:0004252">
    <property type="term" value="F:serine-type endopeptidase activity"/>
    <property type="evidence" value="ECO:0007669"/>
    <property type="project" value="UniProtKB-UniRule"/>
</dbReference>
<dbReference type="InterPro" id="IPR036852">
    <property type="entry name" value="Peptidase_S8/S53_dom_sf"/>
</dbReference>
<dbReference type="InterPro" id="IPR050131">
    <property type="entry name" value="Peptidase_S8_subtilisin-like"/>
</dbReference>
<dbReference type="Proteomes" id="UP000281474">
    <property type="component" value="Unassembled WGS sequence"/>
</dbReference>
<gene>
    <name evidence="7" type="ORF">D5018_06795</name>
</gene>
<keyword evidence="4 5" id="KW-0720">Serine protease</keyword>
<dbReference type="PANTHER" id="PTHR43806">
    <property type="entry name" value="PEPTIDASE S8"/>
    <property type="match status" value="1"/>
</dbReference>
<protein>
    <recommendedName>
        <fullName evidence="6">Peptidase S8/S53 domain-containing protein</fullName>
    </recommendedName>
</protein>
<dbReference type="AlphaFoldDB" id="A0A3L8PYR7"/>
<dbReference type="EMBL" id="QZEI01000015">
    <property type="protein sequence ID" value="RLV60494.1"/>
    <property type="molecule type" value="Genomic_DNA"/>
</dbReference>
<comment type="caution">
    <text evidence="7">The sequence shown here is derived from an EMBL/GenBank/DDBJ whole genome shotgun (WGS) entry which is preliminary data.</text>
</comment>
<dbReference type="Gene3D" id="3.40.50.200">
    <property type="entry name" value="Peptidase S8/S53 domain"/>
    <property type="match status" value="1"/>
</dbReference>
<evidence type="ECO:0000256" key="3">
    <source>
        <dbReference type="ARBA" id="ARBA00022801"/>
    </source>
</evidence>